<evidence type="ECO:0000313" key="9">
    <source>
        <dbReference type="EMBL" id="SIR09922.1"/>
    </source>
</evidence>
<dbReference type="STRING" id="56779.SAMN05421834_11351"/>
<evidence type="ECO:0000256" key="3">
    <source>
        <dbReference type="ARBA" id="ARBA00022475"/>
    </source>
</evidence>
<feature type="domain" description="ABC transmembrane type-1" evidence="8">
    <location>
        <begin position="81"/>
        <end position="279"/>
    </location>
</feature>
<dbReference type="Proteomes" id="UP000185669">
    <property type="component" value="Unassembled WGS sequence"/>
</dbReference>
<dbReference type="PANTHER" id="PTHR30183:SF3">
    <property type="entry name" value="MOLYBDENUM TRANSPORT SYSTEM PERMEASE PROTEIN MODB"/>
    <property type="match status" value="1"/>
</dbReference>
<keyword evidence="4 7" id="KW-0812">Transmembrane</keyword>
<keyword evidence="10" id="KW-1185">Reference proteome</keyword>
<protein>
    <submittedName>
        <fullName evidence="9">Molybdate transport system permease protein</fullName>
    </submittedName>
</protein>
<dbReference type="PANTHER" id="PTHR30183">
    <property type="entry name" value="MOLYBDENUM TRANSPORT SYSTEM PERMEASE PROTEIN MODB"/>
    <property type="match status" value="1"/>
</dbReference>
<comment type="similarity">
    <text evidence="7">Belongs to the binding-protein-dependent transport system permease family.</text>
</comment>
<dbReference type="RefSeq" id="WP_076545292.1">
    <property type="nucleotide sequence ID" value="NZ_FTNC01000013.1"/>
</dbReference>
<evidence type="ECO:0000256" key="2">
    <source>
        <dbReference type="ARBA" id="ARBA00022448"/>
    </source>
</evidence>
<comment type="subcellular location">
    <subcellularLocation>
        <location evidence="1 7">Cell membrane</location>
        <topology evidence="1 7">Multi-pass membrane protein</topology>
    </subcellularLocation>
</comment>
<dbReference type="SUPFAM" id="SSF161098">
    <property type="entry name" value="MetI-like"/>
    <property type="match status" value="1"/>
</dbReference>
<gene>
    <name evidence="9" type="ORF">SAMN05421834_11351</name>
</gene>
<feature type="transmembrane region" description="Helical" evidence="7">
    <location>
        <begin position="153"/>
        <end position="173"/>
    </location>
</feature>
<feature type="transmembrane region" description="Helical" evidence="7">
    <location>
        <begin position="258"/>
        <end position="279"/>
    </location>
</feature>
<dbReference type="PROSITE" id="PS50928">
    <property type="entry name" value="ABC_TM1"/>
    <property type="match status" value="1"/>
</dbReference>
<organism evidence="9 10">
    <name type="scientific">Halanaerobium kushneri</name>
    <dbReference type="NCBI Taxonomy" id="56779"/>
    <lineage>
        <taxon>Bacteria</taxon>
        <taxon>Bacillati</taxon>
        <taxon>Bacillota</taxon>
        <taxon>Clostridia</taxon>
        <taxon>Halanaerobiales</taxon>
        <taxon>Halanaerobiaceae</taxon>
        <taxon>Halanaerobium</taxon>
    </lineage>
</organism>
<accession>A0A1N6Y5L4</accession>
<keyword evidence="3" id="KW-1003">Cell membrane</keyword>
<dbReference type="CDD" id="cd06261">
    <property type="entry name" value="TM_PBP2"/>
    <property type="match status" value="1"/>
</dbReference>
<proteinExistence type="inferred from homology"/>
<evidence type="ECO:0000256" key="4">
    <source>
        <dbReference type="ARBA" id="ARBA00022692"/>
    </source>
</evidence>
<keyword evidence="5 7" id="KW-1133">Transmembrane helix</keyword>
<evidence type="ECO:0000259" key="8">
    <source>
        <dbReference type="PROSITE" id="PS50928"/>
    </source>
</evidence>
<feature type="transmembrane region" description="Helical" evidence="7">
    <location>
        <begin position="116"/>
        <end position="141"/>
    </location>
</feature>
<reference evidence="10" key="1">
    <citation type="submission" date="2017-01" db="EMBL/GenBank/DDBJ databases">
        <authorList>
            <person name="Varghese N."/>
            <person name="Submissions S."/>
        </authorList>
    </citation>
    <scope>NUCLEOTIDE SEQUENCE [LARGE SCALE GENOMIC DNA]</scope>
    <source>
        <strain evidence="10">ATCC 700103</strain>
    </source>
</reference>
<dbReference type="InterPro" id="IPR000515">
    <property type="entry name" value="MetI-like"/>
</dbReference>
<feature type="transmembrane region" description="Helical" evidence="7">
    <location>
        <begin position="81"/>
        <end position="104"/>
    </location>
</feature>
<evidence type="ECO:0000256" key="6">
    <source>
        <dbReference type="ARBA" id="ARBA00023136"/>
    </source>
</evidence>
<evidence type="ECO:0000256" key="5">
    <source>
        <dbReference type="ARBA" id="ARBA00022989"/>
    </source>
</evidence>
<evidence type="ECO:0000256" key="7">
    <source>
        <dbReference type="RuleBase" id="RU363032"/>
    </source>
</evidence>
<keyword evidence="2 7" id="KW-0813">Transport</keyword>
<dbReference type="AlphaFoldDB" id="A0A1N6Y5L4"/>
<dbReference type="OrthoDB" id="9795403at2"/>
<feature type="transmembrane region" description="Helical" evidence="7">
    <location>
        <begin position="39"/>
        <end position="61"/>
    </location>
</feature>
<evidence type="ECO:0000256" key="1">
    <source>
        <dbReference type="ARBA" id="ARBA00004651"/>
    </source>
</evidence>
<keyword evidence="6 7" id="KW-0472">Membrane</keyword>
<dbReference type="GO" id="GO:0005886">
    <property type="term" value="C:plasma membrane"/>
    <property type="evidence" value="ECO:0007669"/>
    <property type="project" value="UniProtKB-SubCell"/>
</dbReference>
<dbReference type="InterPro" id="IPR035906">
    <property type="entry name" value="MetI-like_sf"/>
</dbReference>
<feature type="transmembrane region" description="Helical" evidence="7">
    <location>
        <begin position="214"/>
        <end position="238"/>
    </location>
</feature>
<dbReference type="GO" id="GO:0055085">
    <property type="term" value="P:transmembrane transport"/>
    <property type="evidence" value="ECO:0007669"/>
    <property type="project" value="InterPro"/>
</dbReference>
<name>A0A1N6Y5L4_9FIRM</name>
<evidence type="ECO:0000313" key="10">
    <source>
        <dbReference type="Proteomes" id="UP000185669"/>
    </source>
</evidence>
<dbReference type="Pfam" id="PF00528">
    <property type="entry name" value="BPD_transp_1"/>
    <property type="match status" value="1"/>
</dbReference>
<dbReference type="EMBL" id="FTNC01000013">
    <property type="protein sequence ID" value="SIR09922.1"/>
    <property type="molecule type" value="Genomic_DNA"/>
</dbReference>
<sequence>MSKDLVLDTENQKRKQQRISLFPPDYFSKPEKFTFSDELLILIPAVLSILFISLIILSLFVESSAAEIISIFKSMDILSAFKITFLSLSISALLTIVLGVPFSYFSSRKNRNINKVINIVISLPLLLPPSITGLALLLTFGSRGILSKLTDNLAFTFTALIIVQVFVMLPLFIHTLKNSFAAVNKNIIEAALVEGAAEKDLLFKVYLPLSGRGFITALIISVLRAAGEFGATIIFAGNMSGKTQTLTTAIYSLSQTNITQAIALAVIMLSAFLLPLFLLEFKIREKT</sequence>
<dbReference type="Gene3D" id="1.10.3720.10">
    <property type="entry name" value="MetI-like"/>
    <property type="match status" value="1"/>
</dbReference>